<evidence type="ECO:0000313" key="4">
    <source>
        <dbReference type="Proteomes" id="UP000015101"/>
    </source>
</evidence>
<dbReference type="eggNOG" id="KOG1046">
    <property type="taxonomic scope" value="Eukaryota"/>
</dbReference>
<accession>T1FBX6</accession>
<reference evidence="3" key="3">
    <citation type="submission" date="2015-06" db="UniProtKB">
        <authorList>
            <consortium name="EnsemblMetazoa"/>
        </authorList>
    </citation>
    <scope>IDENTIFICATION</scope>
</reference>
<dbReference type="CTD" id="20206325"/>
<organism evidence="3 4">
    <name type="scientific">Helobdella robusta</name>
    <name type="common">Californian leech</name>
    <dbReference type="NCBI Taxonomy" id="6412"/>
    <lineage>
        <taxon>Eukaryota</taxon>
        <taxon>Metazoa</taxon>
        <taxon>Spiralia</taxon>
        <taxon>Lophotrochozoa</taxon>
        <taxon>Annelida</taxon>
        <taxon>Clitellata</taxon>
        <taxon>Hirudinea</taxon>
        <taxon>Rhynchobdellida</taxon>
        <taxon>Glossiphoniidae</taxon>
        <taxon>Helobdella</taxon>
    </lineage>
</organism>
<feature type="domain" description="ERAP1-like C-terminal" evidence="1">
    <location>
        <begin position="2"/>
        <end position="174"/>
    </location>
</feature>
<dbReference type="PANTHER" id="PTHR10725:SF74">
    <property type="entry name" value="ERAP1-LIKE C-TERMINAL DOMAIN-CONTAINING PROTEIN"/>
    <property type="match status" value="1"/>
</dbReference>
<dbReference type="Proteomes" id="UP000015101">
    <property type="component" value="Unassembled WGS sequence"/>
</dbReference>
<dbReference type="HOGENOM" id="CLU_1322196_0_0_1"/>
<dbReference type="Gene3D" id="1.25.50.20">
    <property type="match status" value="1"/>
</dbReference>
<keyword evidence="4" id="KW-1185">Reference proteome</keyword>
<dbReference type="OrthoDB" id="6223661at2759"/>
<name>T1FBX6_HELRO</name>
<sequence length="208" mass="24299">MTKVLELCLYMEKEEDFPPWSMMLNSISSILDLFSSNPHYDKLKEFLKKIMSPMLTKLGLNDEGTVDRKDLRYEVKALAVKLGFQEYVDWVKNSFKKAVNGTKLIVEHELLVYRYAVRYGGDEEWKYVMDMALRPNASFTQKHLGLEALGYTTDRVKMKKWVLRSALNFASDGEVIRERGREFQRKGPEKAKADLAKECLTRVKKKRE</sequence>
<dbReference type="InterPro" id="IPR024571">
    <property type="entry name" value="ERAP1-like_C_dom"/>
</dbReference>
<dbReference type="EnsemblMetazoa" id="HelroT177605">
    <property type="protein sequence ID" value="HelroP177605"/>
    <property type="gene ID" value="HelroG177605"/>
</dbReference>
<dbReference type="AlphaFoldDB" id="T1FBX6"/>
<dbReference type="Pfam" id="PF11838">
    <property type="entry name" value="ERAP1_C"/>
    <property type="match status" value="1"/>
</dbReference>
<dbReference type="KEGG" id="hro:HELRODRAFT_177605"/>
<evidence type="ECO:0000313" key="2">
    <source>
        <dbReference type="EMBL" id="ESN97940.1"/>
    </source>
</evidence>
<dbReference type="EMBL" id="AMQM01006108">
    <property type="status" value="NOT_ANNOTATED_CDS"/>
    <property type="molecule type" value="Genomic_DNA"/>
</dbReference>
<evidence type="ECO:0000313" key="3">
    <source>
        <dbReference type="EnsemblMetazoa" id="HelroP177605"/>
    </source>
</evidence>
<dbReference type="RefSeq" id="XP_009024011.1">
    <property type="nucleotide sequence ID" value="XM_009025763.1"/>
</dbReference>
<proteinExistence type="predicted"/>
<dbReference type="GeneID" id="20206325"/>
<dbReference type="EMBL" id="KB097269">
    <property type="protein sequence ID" value="ESN97940.1"/>
    <property type="molecule type" value="Genomic_DNA"/>
</dbReference>
<reference evidence="4" key="1">
    <citation type="submission" date="2012-12" db="EMBL/GenBank/DDBJ databases">
        <authorList>
            <person name="Hellsten U."/>
            <person name="Grimwood J."/>
            <person name="Chapman J.A."/>
            <person name="Shapiro H."/>
            <person name="Aerts A."/>
            <person name="Otillar R.P."/>
            <person name="Terry A.Y."/>
            <person name="Boore J.L."/>
            <person name="Simakov O."/>
            <person name="Marletaz F."/>
            <person name="Cho S.-J."/>
            <person name="Edsinger-Gonzales E."/>
            <person name="Havlak P."/>
            <person name="Kuo D.-H."/>
            <person name="Larsson T."/>
            <person name="Lv J."/>
            <person name="Arendt D."/>
            <person name="Savage R."/>
            <person name="Osoegawa K."/>
            <person name="de Jong P."/>
            <person name="Lindberg D.R."/>
            <person name="Seaver E.C."/>
            <person name="Weisblat D.A."/>
            <person name="Putnam N.H."/>
            <person name="Grigoriev I.V."/>
            <person name="Rokhsar D.S."/>
        </authorList>
    </citation>
    <scope>NUCLEOTIDE SEQUENCE</scope>
</reference>
<gene>
    <name evidence="3" type="primary">20206325</name>
    <name evidence="2" type="ORF">HELRODRAFT_177605</name>
</gene>
<evidence type="ECO:0000259" key="1">
    <source>
        <dbReference type="Pfam" id="PF11838"/>
    </source>
</evidence>
<dbReference type="PANTHER" id="PTHR10725">
    <property type="entry name" value="THAP DOMAIN-CONTAINING PROTEIN 9"/>
    <property type="match status" value="1"/>
</dbReference>
<dbReference type="InParanoid" id="T1FBX6"/>
<protein>
    <recommendedName>
        <fullName evidence="1">ERAP1-like C-terminal domain-containing protein</fullName>
    </recommendedName>
</protein>
<reference evidence="2 4" key="2">
    <citation type="journal article" date="2013" name="Nature">
        <title>Insights into bilaterian evolution from three spiralian genomes.</title>
        <authorList>
            <person name="Simakov O."/>
            <person name="Marletaz F."/>
            <person name="Cho S.J."/>
            <person name="Edsinger-Gonzales E."/>
            <person name="Havlak P."/>
            <person name="Hellsten U."/>
            <person name="Kuo D.H."/>
            <person name="Larsson T."/>
            <person name="Lv J."/>
            <person name="Arendt D."/>
            <person name="Savage R."/>
            <person name="Osoegawa K."/>
            <person name="de Jong P."/>
            <person name="Grimwood J."/>
            <person name="Chapman J.A."/>
            <person name="Shapiro H."/>
            <person name="Aerts A."/>
            <person name="Otillar R.P."/>
            <person name="Terry A.Y."/>
            <person name="Boore J.L."/>
            <person name="Grigoriev I.V."/>
            <person name="Lindberg D.R."/>
            <person name="Seaver E.C."/>
            <person name="Weisblat D.A."/>
            <person name="Putnam N.H."/>
            <person name="Rokhsar D.S."/>
        </authorList>
    </citation>
    <scope>NUCLEOTIDE SEQUENCE</scope>
</reference>